<reference evidence="4" key="1">
    <citation type="submission" date="2022-11" db="UniProtKB">
        <authorList>
            <consortium name="EnsemblMetazoa"/>
        </authorList>
    </citation>
    <scope>IDENTIFICATION</scope>
</reference>
<feature type="repeat" description="ANK" evidence="3">
    <location>
        <begin position="127"/>
        <end position="149"/>
    </location>
</feature>
<evidence type="ECO:0000256" key="2">
    <source>
        <dbReference type="ARBA" id="ARBA00023043"/>
    </source>
</evidence>
<accession>A0A913XTR0</accession>
<dbReference type="Pfam" id="PF12796">
    <property type="entry name" value="Ank_2"/>
    <property type="match status" value="1"/>
</dbReference>
<dbReference type="Proteomes" id="UP000887567">
    <property type="component" value="Unplaced"/>
</dbReference>
<dbReference type="SUPFAM" id="SSF48403">
    <property type="entry name" value="Ankyrin repeat"/>
    <property type="match status" value="1"/>
</dbReference>
<dbReference type="GeneID" id="110247514"/>
<protein>
    <submittedName>
        <fullName evidence="4">Uncharacterized protein</fullName>
    </submittedName>
</protein>
<dbReference type="RefSeq" id="XP_020909609.1">
    <property type="nucleotide sequence ID" value="XM_021053950.2"/>
</dbReference>
<dbReference type="EnsemblMetazoa" id="XM_021053950.2">
    <property type="protein sequence ID" value="XP_020909609.1"/>
    <property type="gene ID" value="LOC110247514"/>
</dbReference>
<dbReference type="PROSITE" id="PS50088">
    <property type="entry name" value="ANK_REPEAT"/>
    <property type="match status" value="2"/>
</dbReference>
<keyword evidence="2 3" id="KW-0040">ANK repeat</keyword>
<evidence type="ECO:0000256" key="3">
    <source>
        <dbReference type="PROSITE-ProRule" id="PRU00023"/>
    </source>
</evidence>
<keyword evidence="5" id="KW-1185">Reference proteome</keyword>
<proteinExistence type="predicted"/>
<dbReference type="KEGG" id="epa:110247514"/>
<dbReference type="AlphaFoldDB" id="A0A913XTR0"/>
<sequence length="228" mass="26111">MKKRLRIKQENAECKVNQRREMTGGNLLHQAIFLQRSRQFELLVQKGIDLNKRDERLRTALHILSELEDETVAVSYAKVLLRHGARTNVKDCEGHTPFYYAVINQRVQLAKVFLKEREVDLLESDEDGNTLLHFAAAAGNEALVEVLIKSMQKVGLGIDELNRKGETAVMMAAMNGHGHCQKHFLGKSWKKMLQNGGTVDNKVEETEIKVSRHFRSEFYIFIKTHGLK</sequence>
<dbReference type="InterPro" id="IPR036770">
    <property type="entry name" value="Ankyrin_rpt-contain_sf"/>
</dbReference>
<dbReference type="SMART" id="SM00248">
    <property type="entry name" value="ANK"/>
    <property type="match status" value="5"/>
</dbReference>
<name>A0A913XTR0_EXADI</name>
<evidence type="ECO:0000313" key="5">
    <source>
        <dbReference type="Proteomes" id="UP000887567"/>
    </source>
</evidence>
<keyword evidence="1" id="KW-0677">Repeat</keyword>
<feature type="repeat" description="ANK" evidence="3">
    <location>
        <begin position="23"/>
        <end position="55"/>
    </location>
</feature>
<dbReference type="OMA" id="WMREREF"/>
<evidence type="ECO:0000256" key="1">
    <source>
        <dbReference type="ARBA" id="ARBA00022737"/>
    </source>
</evidence>
<evidence type="ECO:0000313" key="4">
    <source>
        <dbReference type="EnsemblMetazoa" id="XP_020909609.1"/>
    </source>
</evidence>
<dbReference type="Gene3D" id="1.25.40.20">
    <property type="entry name" value="Ankyrin repeat-containing domain"/>
    <property type="match status" value="2"/>
</dbReference>
<dbReference type="InterPro" id="IPR002110">
    <property type="entry name" value="Ankyrin_rpt"/>
</dbReference>
<dbReference type="PROSITE" id="PS50297">
    <property type="entry name" value="ANK_REP_REGION"/>
    <property type="match status" value="1"/>
</dbReference>
<dbReference type="PANTHER" id="PTHR24171:SF9">
    <property type="entry name" value="ANKYRIN REPEAT DOMAIN-CONTAINING PROTEIN 39"/>
    <property type="match status" value="1"/>
</dbReference>
<dbReference type="PANTHER" id="PTHR24171">
    <property type="entry name" value="ANKYRIN REPEAT DOMAIN-CONTAINING PROTEIN 39-RELATED"/>
    <property type="match status" value="1"/>
</dbReference>
<dbReference type="OrthoDB" id="5406014at2759"/>
<organism evidence="4 5">
    <name type="scientific">Exaiptasia diaphana</name>
    <name type="common">Tropical sea anemone</name>
    <name type="synonym">Aiptasia pulchella</name>
    <dbReference type="NCBI Taxonomy" id="2652724"/>
    <lineage>
        <taxon>Eukaryota</taxon>
        <taxon>Metazoa</taxon>
        <taxon>Cnidaria</taxon>
        <taxon>Anthozoa</taxon>
        <taxon>Hexacorallia</taxon>
        <taxon>Actiniaria</taxon>
        <taxon>Aiptasiidae</taxon>
        <taxon>Exaiptasia</taxon>
    </lineage>
</organism>